<dbReference type="EMBL" id="CH476745">
    <property type="protein sequence ID" value="EIE89679.1"/>
    <property type="molecule type" value="Genomic_DNA"/>
</dbReference>
<protein>
    <recommendedName>
        <fullName evidence="2">Tc1-like transposase DDE domain-containing protein</fullName>
    </recommendedName>
</protein>
<feature type="signal peptide" evidence="1">
    <location>
        <begin position="1"/>
        <end position="18"/>
    </location>
</feature>
<proteinExistence type="predicted"/>
<dbReference type="GO" id="GO:0003676">
    <property type="term" value="F:nucleic acid binding"/>
    <property type="evidence" value="ECO:0007669"/>
    <property type="project" value="InterPro"/>
</dbReference>
<sequence>MLMIRVIALKMLLLCLRASKGTIQKRYDWVSIWKDLDLDFSKNYAFTDEAGFDINMWSSRAWAPKGPMAIVTTPTTKAPSPTVISTVSLVGMINLSVWIPKQPPKIRKVSRRLLEATLDKHDQIRESYLIMDNAPIHSSKQMAELIESRSRTQPVYLPPHSPELNLIEQSWALMKGKAKRHELQHTETFEQSIVDTVKFPLSTSPKHNPTLKKSV</sequence>
<feature type="chain" id="PRO_5003638722" description="Tc1-like transposase DDE domain-containing protein" evidence="1">
    <location>
        <begin position="19"/>
        <end position="215"/>
    </location>
</feature>
<dbReference type="PANTHER" id="PTHR46564">
    <property type="entry name" value="TRANSPOSASE"/>
    <property type="match status" value="1"/>
</dbReference>
<dbReference type="AlphaFoldDB" id="I1CMJ9"/>
<feature type="domain" description="Tc1-like transposase DDE" evidence="2">
    <location>
        <begin position="45"/>
        <end position="188"/>
    </location>
</feature>
<accession>I1CMJ9</accession>
<dbReference type="PANTHER" id="PTHR46564:SF1">
    <property type="entry name" value="TRANSPOSASE"/>
    <property type="match status" value="1"/>
</dbReference>
<gene>
    <name evidence="3" type="ORF">RO3G_14390</name>
</gene>
<dbReference type="OrthoDB" id="2142724at2759"/>
<dbReference type="VEuPathDB" id="FungiDB:RO3G_14390"/>
<dbReference type="RefSeq" id="XP_067525075.1">
    <property type="nucleotide sequence ID" value="XM_067668974.1"/>
</dbReference>
<keyword evidence="1" id="KW-0732">Signal</keyword>
<dbReference type="InParanoid" id="I1CMJ9"/>
<dbReference type="Pfam" id="PF13358">
    <property type="entry name" value="DDE_3"/>
    <property type="match status" value="1"/>
</dbReference>
<dbReference type="InterPro" id="IPR038717">
    <property type="entry name" value="Tc1-like_DDE_dom"/>
</dbReference>
<evidence type="ECO:0000259" key="2">
    <source>
        <dbReference type="Pfam" id="PF13358"/>
    </source>
</evidence>
<dbReference type="Gene3D" id="3.30.420.10">
    <property type="entry name" value="Ribonuclease H-like superfamily/Ribonuclease H"/>
    <property type="match status" value="1"/>
</dbReference>
<keyword evidence="4" id="KW-1185">Reference proteome</keyword>
<evidence type="ECO:0000256" key="1">
    <source>
        <dbReference type="SAM" id="SignalP"/>
    </source>
</evidence>
<reference evidence="3 4" key="1">
    <citation type="journal article" date="2009" name="PLoS Genet.">
        <title>Genomic analysis of the basal lineage fungus Rhizopus oryzae reveals a whole-genome duplication.</title>
        <authorList>
            <person name="Ma L.-J."/>
            <person name="Ibrahim A.S."/>
            <person name="Skory C."/>
            <person name="Grabherr M.G."/>
            <person name="Burger G."/>
            <person name="Butler M."/>
            <person name="Elias M."/>
            <person name="Idnurm A."/>
            <person name="Lang B.F."/>
            <person name="Sone T."/>
            <person name="Abe A."/>
            <person name="Calvo S.E."/>
            <person name="Corrochano L.M."/>
            <person name="Engels R."/>
            <person name="Fu J."/>
            <person name="Hansberg W."/>
            <person name="Kim J.-M."/>
            <person name="Kodira C.D."/>
            <person name="Koehrsen M.J."/>
            <person name="Liu B."/>
            <person name="Miranda-Saavedra D."/>
            <person name="O'Leary S."/>
            <person name="Ortiz-Castellanos L."/>
            <person name="Poulter R."/>
            <person name="Rodriguez-Romero J."/>
            <person name="Ruiz-Herrera J."/>
            <person name="Shen Y.-Q."/>
            <person name="Zeng Q."/>
            <person name="Galagan J."/>
            <person name="Birren B.W."/>
            <person name="Cuomo C.A."/>
            <person name="Wickes B.L."/>
        </authorList>
    </citation>
    <scope>NUCLEOTIDE SEQUENCE [LARGE SCALE GENOMIC DNA]</scope>
    <source>
        <strain evidence="4">RA 99-880 / ATCC MYA-4621 / FGSC 9543 / NRRL 43880</strain>
    </source>
</reference>
<dbReference type="InterPro" id="IPR036397">
    <property type="entry name" value="RNaseH_sf"/>
</dbReference>
<dbReference type="STRING" id="246409.I1CMJ9"/>
<evidence type="ECO:0000313" key="4">
    <source>
        <dbReference type="Proteomes" id="UP000009138"/>
    </source>
</evidence>
<dbReference type="Proteomes" id="UP000009138">
    <property type="component" value="Unassembled WGS sequence"/>
</dbReference>
<organism evidence="3 4">
    <name type="scientific">Rhizopus delemar (strain RA 99-880 / ATCC MYA-4621 / FGSC 9543 / NRRL 43880)</name>
    <name type="common">Mucormycosis agent</name>
    <name type="synonym">Rhizopus arrhizus var. delemar</name>
    <dbReference type="NCBI Taxonomy" id="246409"/>
    <lineage>
        <taxon>Eukaryota</taxon>
        <taxon>Fungi</taxon>
        <taxon>Fungi incertae sedis</taxon>
        <taxon>Mucoromycota</taxon>
        <taxon>Mucoromycotina</taxon>
        <taxon>Mucoromycetes</taxon>
        <taxon>Mucorales</taxon>
        <taxon>Mucorineae</taxon>
        <taxon>Rhizopodaceae</taxon>
        <taxon>Rhizopus</taxon>
    </lineage>
</organism>
<name>I1CMJ9_RHIO9</name>
<dbReference type="GeneID" id="93621355"/>
<evidence type="ECO:0000313" key="3">
    <source>
        <dbReference type="EMBL" id="EIE89679.1"/>
    </source>
</evidence>